<dbReference type="KEGG" id="asl:Aeqsu_1478"/>
<name>I3YVF1_AEQSU</name>
<feature type="signal peptide" evidence="1">
    <location>
        <begin position="1"/>
        <end position="20"/>
    </location>
</feature>
<evidence type="ECO:0000313" key="2">
    <source>
        <dbReference type="EMBL" id="AFL80969.1"/>
    </source>
</evidence>
<feature type="chain" id="PRO_5003684225" description="Lipocalin-like domain-containing protein" evidence="1">
    <location>
        <begin position="21"/>
        <end position="178"/>
    </location>
</feature>
<dbReference type="Proteomes" id="UP000006049">
    <property type="component" value="Chromosome"/>
</dbReference>
<accession>I3YVF1</accession>
<evidence type="ECO:0000256" key="1">
    <source>
        <dbReference type="SAM" id="SignalP"/>
    </source>
</evidence>
<dbReference type="OrthoDB" id="1446884at2"/>
<protein>
    <recommendedName>
        <fullName evidence="4">Lipocalin-like domain-containing protein</fullName>
    </recommendedName>
</protein>
<evidence type="ECO:0008006" key="4">
    <source>
        <dbReference type="Google" id="ProtNLM"/>
    </source>
</evidence>
<keyword evidence="3" id="KW-1185">Reference proteome</keyword>
<proteinExistence type="predicted"/>
<dbReference type="STRING" id="746697.Aeqsu_1478"/>
<sequence>MKLTKLIFLFVLSVAAVSCSKNDDDNGPAPYTLSTSNFVDTYKLKFLELRIVETITFGNGTTSTSSAVTVGSVFQNTNFVFNSNNTYTVSGSINTVTTTTNPDGSQTVGDIVIVNLEDTGTYSLNTTSNKLTITNDEGTVTVFDIKKYNETEMTLYSEVTTVSNNSSVVTSSELRFSR</sequence>
<dbReference type="HOGENOM" id="CLU_1552862_0_0_10"/>
<keyword evidence="1" id="KW-0732">Signal</keyword>
<dbReference type="AlphaFoldDB" id="I3YVF1"/>
<dbReference type="eggNOG" id="ENOG5033P44">
    <property type="taxonomic scope" value="Bacteria"/>
</dbReference>
<dbReference type="RefSeq" id="WP_014782226.1">
    <property type="nucleotide sequence ID" value="NC_018013.1"/>
</dbReference>
<gene>
    <name evidence="2" type="ordered locus">Aeqsu_1478</name>
</gene>
<evidence type="ECO:0000313" key="3">
    <source>
        <dbReference type="Proteomes" id="UP000006049"/>
    </source>
</evidence>
<reference evidence="2 3" key="1">
    <citation type="submission" date="2012-06" db="EMBL/GenBank/DDBJ databases">
        <title>The complete genome of Aequorivita sublithincola DSM 14238.</title>
        <authorList>
            <consortium name="US DOE Joint Genome Institute (JGI-PGF)"/>
            <person name="Lucas S."/>
            <person name="Copeland A."/>
            <person name="Lapidus A."/>
            <person name="Goodwin L."/>
            <person name="Pitluck S."/>
            <person name="Peters L."/>
            <person name="Munk A.C.C."/>
            <person name="Kyrpides N."/>
            <person name="Mavromatis K."/>
            <person name="Pagani I."/>
            <person name="Ivanova N."/>
            <person name="Ovchinnikova G."/>
            <person name="Zeytun A."/>
            <person name="Detter J.C."/>
            <person name="Han C."/>
            <person name="Land M."/>
            <person name="Hauser L."/>
            <person name="Markowitz V."/>
            <person name="Cheng J.-F."/>
            <person name="Hugenholtz P."/>
            <person name="Woyke T."/>
            <person name="Wu D."/>
            <person name="Tindall B."/>
            <person name="Faehnrich R."/>
            <person name="Brambilla E."/>
            <person name="Klenk H.-P."/>
            <person name="Eisen J.A."/>
        </authorList>
    </citation>
    <scope>NUCLEOTIDE SEQUENCE [LARGE SCALE GENOMIC DNA]</scope>
    <source>
        <strain evidence="3">DSM 14238 / LMG 21431 / ACAM 643 / 9-3</strain>
    </source>
</reference>
<dbReference type="PROSITE" id="PS51257">
    <property type="entry name" value="PROKAR_LIPOPROTEIN"/>
    <property type="match status" value="1"/>
</dbReference>
<dbReference type="EMBL" id="CP003280">
    <property type="protein sequence ID" value="AFL80969.1"/>
    <property type="molecule type" value="Genomic_DNA"/>
</dbReference>
<organism evidence="2 3">
    <name type="scientific">Aequorivita sublithincola (strain DSM 14238 / LMG 21431 / ACAM 643 / 9-3)</name>
    <dbReference type="NCBI Taxonomy" id="746697"/>
    <lineage>
        <taxon>Bacteria</taxon>
        <taxon>Pseudomonadati</taxon>
        <taxon>Bacteroidota</taxon>
        <taxon>Flavobacteriia</taxon>
        <taxon>Flavobacteriales</taxon>
        <taxon>Flavobacteriaceae</taxon>
        <taxon>Aequorivita</taxon>
    </lineage>
</organism>